<dbReference type="SMART" id="SM00530">
    <property type="entry name" value="HTH_XRE"/>
    <property type="match status" value="1"/>
</dbReference>
<keyword evidence="3" id="KW-1185">Reference proteome</keyword>
<dbReference type="PROSITE" id="PS50943">
    <property type="entry name" value="HTH_CROC1"/>
    <property type="match status" value="1"/>
</dbReference>
<dbReference type="InterPro" id="IPR001387">
    <property type="entry name" value="Cro/C1-type_HTH"/>
</dbReference>
<protein>
    <recommendedName>
        <fullName evidence="1">HTH cro/C1-type domain-containing protein</fullName>
    </recommendedName>
</protein>
<organism evidence="2 3">
    <name type="scientific">Cysteiniphilum litorale</name>
    <dbReference type="NCBI Taxonomy" id="2056700"/>
    <lineage>
        <taxon>Bacteria</taxon>
        <taxon>Pseudomonadati</taxon>
        <taxon>Pseudomonadota</taxon>
        <taxon>Gammaproteobacteria</taxon>
        <taxon>Thiotrichales</taxon>
        <taxon>Fastidiosibacteraceae</taxon>
        <taxon>Cysteiniphilum</taxon>
    </lineage>
</organism>
<sequence length="187" mass="21358">MTAQKNILDNIFKKRSDILRNVMKEYSINSLKKLSELSGIDPSKLSLVMSGKTTLNESNARQIETKLNLPLYYLDGISKQGHKIPVYTIESYKNKEELFHIDMDANEDSFFIIITESIAKSSLQEGTKALFIPMENISLLKLNDICLVKYKNLHHIVDYKITLFKNNHLEINLANATLIGKCISIHL</sequence>
<dbReference type="Proteomes" id="UP000636949">
    <property type="component" value="Unassembled WGS sequence"/>
</dbReference>
<comment type="caution">
    <text evidence="2">The sequence shown here is derived from an EMBL/GenBank/DDBJ whole genome shotgun (WGS) entry which is preliminary data.</text>
</comment>
<feature type="domain" description="HTH cro/C1-type" evidence="1">
    <location>
        <begin position="30"/>
        <end position="74"/>
    </location>
</feature>
<evidence type="ECO:0000259" key="1">
    <source>
        <dbReference type="PROSITE" id="PS50943"/>
    </source>
</evidence>
<dbReference type="RefSeq" id="WP_150468810.1">
    <property type="nucleotide sequence ID" value="NZ_BMJS01000006.1"/>
</dbReference>
<accession>A0A8J2Z3K1</accession>
<dbReference type="SUPFAM" id="SSF47413">
    <property type="entry name" value="lambda repressor-like DNA-binding domains"/>
    <property type="match status" value="1"/>
</dbReference>
<gene>
    <name evidence="2" type="ORF">GCM10010995_08770</name>
</gene>
<dbReference type="EMBL" id="BMJS01000006">
    <property type="protein sequence ID" value="GGF93795.1"/>
    <property type="molecule type" value="Genomic_DNA"/>
</dbReference>
<dbReference type="InterPro" id="IPR010982">
    <property type="entry name" value="Lambda_DNA-bd_dom_sf"/>
</dbReference>
<evidence type="ECO:0000313" key="2">
    <source>
        <dbReference type="EMBL" id="GGF93795.1"/>
    </source>
</evidence>
<dbReference type="OrthoDB" id="9871705at2"/>
<name>A0A8J2Z3K1_9GAMM</name>
<dbReference type="AlphaFoldDB" id="A0A8J2Z3K1"/>
<proteinExistence type="predicted"/>
<reference evidence="2" key="2">
    <citation type="submission" date="2020-09" db="EMBL/GenBank/DDBJ databases">
        <authorList>
            <person name="Sun Q."/>
            <person name="Zhou Y."/>
        </authorList>
    </citation>
    <scope>NUCLEOTIDE SEQUENCE</scope>
    <source>
        <strain evidence="2">CGMCC 1.15758</strain>
    </source>
</reference>
<reference evidence="2" key="1">
    <citation type="journal article" date="2014" name="Int. J. Syst. Evol. Microbiol.">
        <title>Complete genome sequence of Corynebacterium casei LMG S-19264T (=DSM 44701T), isolated from a smear-ripened cheese.</title>
        <authorList>
            <consortium name="US DOE Joint Genome Institute (JGI-PGF)"/>
            <person name="Walter F."/>
            <person name="Albersmeier A."/>
            <person name="Kalinowski J."/>
            <person name="Ruckert C."/>
        </authorList>
    </citation>
    <scope>NUCLEOTIDE SEQUENCE</scope>
    <source>
        <strain evidence="2">CGMCC 1.15758</strain>
    </source>
</reference>
<evidence type="ECO:0000313" key="3">
    <source>
        <dbReference type="Proteomes" id="UP000636949"/>
    </source>
</evidence>
<dbReference type="GO" id="GO:0003677">
    <property type="term" value="F:DNA binding"/>
    <property type="evidence" value="ECO:0007669"/>
    <property type="project" value="InterPro"/>
</dbReference>